<evidence type="ECO:0000313" key="4">
    <source>
        <dbReference type="RefSeq" id="XP_013785742.1"/>
    </source>
</evidence>
<protein>
    <submittedName>
        <fullName evidence="4 5">Uncharacterized protein LOC106469775</fullName>
    </submittedName>
</protein>
<evidence type="ECO:0000256" key="2">
    <source>
        <dbReference type="SAM" id="Phobius"/>
    </source>
</evidence>
<sequence length="143" mass="15991">MGRMDGAIFDDTDMSEGRVVIYLGIFGVIILLICLICYCCNKKIYDDDFETSHCGLTRSSNVQGHRHIVTISGAPQEPVTPSPPPPYDDAIKKGTRFQFDQSPPSYEVALSWQNFPGVHNFGLEESSILHRPQYQILPTLMPS</sequence>
<organism evidence="3 4">
    <name type="scientific">Limulus polyphemus</name>
    <name type="common">Atlantic horseshoe crab</name>
    <dbReference type="NCBI Taxonomy" id="6850"/>
    <lineage>
        <taxon>Eukaryota</taxon>
        <taxon>Metazoa</taxon>
        <taxon>Ecdysozoa</taxon>
        <taxon>Arthropoda</taxon>
        <taxon>Chelicerata</taxon>
        <taxon>Merostomata</taxon>
        <taxon>Xiphosura</taxon>
        <taxon>Limulidae</taxon>
        <taxon>Limulus</taxon>
    </lineage>
</organism>
<dbReference type="GeneID" id="106469775"/>
<keyword evidence="2" id="KW-0812">Transmembrane</keyword>
<feature type="region of interest" description="Disordered" evidence="1">
    <location>
        <begin position="72"/>
        <end position="92"/>
    </location>
</feature>
<feature type="transmembrane region" description="Helical" evidence="2">
    <location>
        <begin position="20"/>
        <end position="40"/>
    </location>
</feature>
<keyword evidence="3" id="KW-1185">Reference proteome</keyword>
<evidence type="ECO:0000313" key="3">
    <source>
        <dbReference type="Proteomes" id="UP000694941"/>
    </source>
</evidence>
<keyword evidence="2" id="KW-1133">Transmembrane helix</keyword>
<name>A0ABM1BNT7_LIMPO</name>
<reference evidence="4 5" key="1">
    <citation type="submission" date="2025-05" db="UniProtKB">
        <authorList>
            <consortium name="RefSeq"/>
        </authorList>
    </citation>
    <scope>IDENTIFICATION</scope>
    <source>
        <tissue evidence="4 5">Muscle</tissue>
    </source>
</reference>
<evidence type="ECO:0000313" key="5">
    <source>
        <dbReference type="RefSeq" id="XP_022254802.1"/>
    </source>
</evidence>
<dbReference type="RefSeq" id="XP_013785742.1">
    <property type="nucleotide sequence ID" value="XM_013930288.2"/>
</dbReference>
<accession>A0ABM1BNT7</accession>
<proteinExistence type="predicted"/>
<keyword evidence="2" id="KW-0472">Membrane</keyword>
<gene>
    <name evidence="4 5" type="primary">LOC106469775</name>
</gene>
<evidence type="ECO:0000256" key="1">
    <source>
        <dbReference type="SAM" id="MobiDB-lite"/>
    </source>
</evidence>
<dbReference type="Proteomes" id="UP000694941">
    <property type="component" value="Unplaced"/>
</dbReference>
<feature type="compositionally biased region" description="Pro residues" evidence="1">
    <location>
        <begin position="78"/>
        <end position="87"/>
    </location>
</feature>
<dbReference type="RefSeq" id="XP_022254802.1">
    <property type="nucleotide sequence ID" value="XM_022399094.1"/>
</dbReference>